<sequence>MRTLSLAFTFLLAFNSQAEEQPPQHQQRIDFIQQQFEQTRNHSQTWQWGWFGFLGSASVVQTIVANTADDDKLQYDMSVGAVTSFLGAADMLLNPMQSHNYSDQLQQMNSNSVLEKTDKLQQAEAWLVKAAAREAYEQSWTNHLLAGLVNGLAGLAVAYDDKRPIDGWLTFATGVAVSEFKIYTAPQTMMAAQQAYQNGNYSTKTAKTNQQRLFVAAAGPNLMINWKF</sequence>
<protein>
    <submittedName>
        <fullName evidence="2">Uncharacterized protein</fullName>
    </submittedName>
</protein>
<gene>
    <name evidence="2" type="ORF">OLEAN_C09820</name>
</gene>
<dbReference type="OrthoDB" id="6077363at2"/>
<evidence type="ECO:0000256" key="1">
    <source>
        <dbReference type="SAM" id="SignalP"/>
    </source>
</evidence>
<keyword evidence="3" id="KW-1185">Reference proteome</keyword>
<evidence type="ECO:0000313" key="3">
    <source>
        <dbReference type="Proteomes" id="UP000032749"/>
    </source>
</evidence>
<dbReference type="Proteomes" id="UP000032749">
    <property type="component" value="Chromosome"/>
</dbReference>
<dbReference type="HOGENOM" id="CLU_1254472_0_0_6"/>
<dbReference type="EMBL" id="FO203512">
    <property type="protein sequence ID" value="CCK75158.1"/>
    <property type="molecule type" value="Genomic_DNA"/>
</dbReference>
<proteinExistence type="predicted"/>
<feature type="chain" id="PRO_5004374275" evidence="1">
    <location>
        <begin position="19"/>
        <end position="228"/>
    </location>
</feature>
<organism evidence="2 3">
    <name type="scientific">Oleispira antarctica RB-8</name>
    <dbReference type="NCBI Taxonomy" id="698738"/>
    <lineage>
        <taxon>Bacteria</taxon>
        <taxon>Pseudomonadati</taxon>
        <taxon>Pseudomonadota</taxon>
        <taxon>Gammaproteobacteria</taxon>
        <taxon>Oceanospirillales</taxon>
        <taxon>Oceanospirillaceae</taxon>
        <taxon>Oleispira</taxon>
    </lineage>
</organism>
<keyword evidence="1" id="KW-0732">Signal</keyword>
<accession>R4YPI7</accession>
<dbReference type="KEGG" id="oai:OLEAN_C09820"/>
<feature type="signal peptide" evidence="1">
    <location>
        <begin position="1"/>
        <end position="18"/>
    </location>
</feature>
<evidence type="ECO:0000313" key="2">
    <source>
        <dbReference type="EMBL" id="CCK75158.1"/>
    </source>
</evidence>
<reference evidence="2 3" key="1">
    <citation type="journal article" date="2013" name="Nat. Commun.">
        <title>Genome sequence and functional genomic analysis of the oil-degrading bacterium Oleispira antarctica.</title>
        <authorList>
            <person name="Kube M."/>
            <person name="Chernikova T.N."/>
            <person name="Al-Ramahi Y."/>
            <person name="Beloqui A."/>
            <person name="Lopez-Cortez N."/>
            <person name="Guazzaroni M.E."/>
            <person name="Heipieper H.J."/>
            <person name="Klages S."/>
            <person name="Kotsyurbenko O.R."/>
            <person name="Langer I."/>
            <person name="Nechitaylo T.Y."/>
            <person name="Lunsdorf H."/>
            <person name="Fernandez M."/>
            <person name="Juarez S."/>
            <person name="Ciordia S."/>
            <person name="Singer A."/>
            <person name="Kagan O."/>
            <person name="Egorova O."/>
            <person name="Petit P.A."/>
            <person name="Stogios P."/>
            <person name="Kim Y."/>
            <person name="Tchigvintsev A."/>
            <person name="Flick R."/>
            <person name="Denaro R."/>
            <person name="Genovese M."/>
            <person name="Albar J.P."/>
            <person name="Reva O.N."/>
            <person name="Martinez-Gomariz M."/>
            <person name="Tran H."/>
            <person name="Ferrer M."/>
            <person name="Savchenko A."/>
            <person name="Yakunin A.F."/>
            <person name="Yakimov M.M."/>
            <person name="Golyshina O.V."/>
            <person name="Reinhardt R."/>
            <person name="Golyshin P.N."/>
        </authorList>
    </citation>
    <scope>NUCLEOTIDE SEQUENCE [LARGE SCALE GENOMIC DNA]</scope>
</reference>
<name>R4YPI7_OLEAN</name>
<dbReference type="STRING" id="698738.OLEAN_C09820"/>
<dbReference type="AlphaFoldDB" id="R4YPI7"/>